<organism evidence="1 2">
    <name type="scientific">Hibiscus sabdariffa</name>
    <name type="common">roselle</name>
    <dbReference type="NCBI Taxonomy" id="183260"/>
    <lineage>
        <taxon>Eukaryota</taxon>
        <taxon>Viridiplantae</taxon>
        <taxon>Streptophyta</taxon>
        <taxon>Embryophyta</taxon>
        <taxon>Tracheophyta</taxon>
        <taxon>Spermatophyta</taxon>
        <taxon>Magnoliopsida</taxon>
        <taxon>eudicotyledons</taxon>
        <taxon>Gunneridae</taxon>
        <taxon>Pentapetalae</taxon>
        <taxon>rosids</taxon>
        <taxon>malvids</taxon>
        <taxon>Malvales</taxon>
        <taxon>Malvaceae</taxon>
        <taxon>Malvoideae</taxon>
        <taxon>Hibiscus</taxon>
    </lineage>
</organism>
<keyword evidence="2" id="KW-1185">Reference proteome</keyword>
<gene>
    <name evidence="1" type="ORF">V6N11_069796</name>
</gene>
<reference evidence="1 2" key="1">
    <citation type="journal article" date="2024" name="G3 (Bethesda)">
        <title>Genome assembly of Hibiscus sabdariffa L. provides insights into metabolisms of medicinal natural products.</title>
        <authorList>
            <person name="Kim T."/>
        </authorList>
    </citation>
    <scope>NUCLEOTIDE SEQUENCE [LARGE SCALE GENOMIC DNA]</scope>
    <source>
        <strain evidence="1">TK-2024</strain>
        <tissue evidence="1">Old leaves</tissue>
    </source>
</reference>
<dbReference type="EMBL" id="JBBPBN010000046">
    <property type="protein sequence ID" value="KAK8995359.1"/>
    <property type="molecule type" value="Genomic_DNA"/>
</dbReference>
<proteinExistence type="predicted"/>
<sequence length="97" mass="9839">MQPSAVHVAFPVAIAGSIGNSPTNLNVVVPDNDTDLVDASLFDSSGPVDGASPYDLVAQIASSNEVVPIPVSLVSSIKPPTSTSITHVASTSIAILW</sequence>
<comment type="caution">
    <text evidence="1">The sequence shown here is derived from an EMBL/GenBank/DDBJ whole genome shotgun (WGS) entry which is preliminary data.</text>
</comment>
<protein>
    <submittedName>
        <fullName evidence="1">Uncharacterized protein</fullName>
    </submittedName>
</protein>
<accession>A0ABR2Q482</accession>
<evidence type="ECO:0000313" key="1">
    <source>
        <dbReference type="EMBL" id="KAK8995359.1"/>
    </source>
</evidence>
<name>A0ABR2Q482_9ROSI</name>
<dbReference type="Proteomes" id="UP001396334">
    <property type="component" value="Unassembled WGS sequence"/>
</dbReference>
<evidence type="ECO:0000313" key="2">
    <source>
        <dbReference type="Proteomes" id="UP001396334"/>
    </source>
</evidence>